<dbReference type="PANTHER" id="PTHR43132:SF2">
    <property type="entry name" value="ARSENICAL RESISTANCE OPERON REPRESSOR ARSR-RELATED"/>
    <property type="match status" value="1"/>
</dbReference>
<evidence type="ECO:0000256" key="3">
    <source>
        <dbReference type="ARBA" id="ARBA00023163"/>
    </source>
</evidence>
<feature type="domain" description="HTH arsR-type" evidence="4">
    <location>
        <begin position="1"/>
        <end position="94"/>
    </location>
</feature>
<dbReference type="InterPro" id="IPR036388">
    <property type="entry name" value="WH-like_DNA-bd_sf"/>
</dbReference>
<keyword evidence="6" id="KW-1185">Reference proteome</keyword>
<keyword evidence="3" id="KW-0804">Transcription</keyword>
<evidence type="ECO:0000259" key="4">
    <source>
        <dbReference type="PROSITE" id="PS50987"/>
    </source>
</evidence>
<comment type="caution">
    <text evidence="5">The sequence shown here is derived from an EMBL/GenBank/DDBJ whole genome shotgun (WGS) entry which is preliminary data.</text>
</comment>
<dbReference type="GO" id="GO:0003700">
    <property type="term" value="F:DNA-binding transcription factor activity"/>
    <property type="evidence" value="ECO:0007669"/>
    <property type="project" value="InterPro"/>
</dbReference>
<dbReference type="Gene3D" id="1.10.10.10">
    <property type="entry name" value="Winged helix-like DNA-binding domain superfamily/Winged helix DNA-binding domain"/>
    <property type="match status" value="1"/>
</dbReference>
<dbReference type="PRINTS" id="PR00778">
    <property type="entry name" value="HTHARSR"/>
</dbReference>
<dbReference type="EMBL" id="AAMO01000011">
    <property type="protein sequence ID" value="EAQ01693.1"/>
    <property type="molecule type" value="Genomic_DNA"/>
</dbReference>
<dbReference type="RefSeq" id="WP_009807141.1">
    <property type="nucleotide sequence ID" value="NZ_CH724131.1"/>
</dbReference>
<protein>
    <submittedName>
        <fullName evidence="5">Transcriptional regulator, ArsR family protein</fullName>
    </submittedName>
</protein>
<dbReference type="PANTHER" id="PTHR43132">
    <property type="entry name" value="ARSENICAL RESISTANCE OPERON REPRESSOR ARSR-RELATED"/>
    <property type="match status" value="1"/>
</dbReference>
<dbReference type="PROSITE" id="PS50987">
    <property type="entry name" value="HTH_ARSR_2"/>
    <property type="match status" value="1"/>
</dbReference>
<dbReference type="OrthoDB" id="194599at2"/>
<accession>A3U293</accession>
<evidence type="ECO:0000256" key="2">
    <source>
        <dbReference type="ARBA" id="ARBA00023125"/>
    </source>
</evidence>
<dbReference type="InterPro" id="IPR036390">
    <property type="entry name" value="WH_DNA-bd_sf"/>
</dbReference>
<dbReference type="CDD" id="cd00090">
    <property type="entry name" value="HTH_ARSR"/>
    <property type="match status" value="1"/>
</dbReference>
<dbReference type="InterPro" id="IPR001845">
    <property type="entry name" value="HTH_ArsR_DNA-bd_dom"/>
</dbReference>
<dbReference type="SUPFAM" id="SSF46785">
    <property type="entry name" value="Winged helix' DNA-binding domain"/>
    <property type="match status" value="1"/>
</dbReference>
<organism evidence="5 6">
    <name type="scientific">Pseudooceanicola batsensis (strain ATCC BAA-863 / DSM 15984 / KCTC 12145 / HTCC2597)</name>
    <name type="common">Oceanicola batsensis</name>
    <dbReference type="NCBI Taxonomy" id="252305"/>
    <lineage>
        <taxon>Bacteria</taxon>
        <taxon>Pseudomonadati</taxon>
        <taxon>Pseudomonadota</taxon>
        <taxon>Alphaproteobacteria</taxon>
        <taxon>Rhodobacterales</taxon>
        <taxon>Paracoccaceae</taxon>
        <taxon>Pseudooceanicola</taxon>
    </lineage>
</organism>
<gene>
    <name evidence="5" type="ORF">OB2597_14656</name>
</gene>
<name>A3U293_PSEBH</name>
<reference evidence="5 6" key="1">
    <citation type="journal article" date="2010" name="J. Bacteriol.">
        <title>Genome sequences of Oceanicola granulosus HTCC2516(T) and Oceanicola batsensis HTCC2597(TDelta).</title>
        <authorList>
            <person name="Thrash J.C."/>
            <person name="Cho J.C."/>
            <person name="Vergin K.L."/>
            <person name="Giovannoni S.J."/>
        </authorList>
    </citation>
    <scope>NUCLEOTIDE SEQUENCE [LARGE SCALE GENOMIC DNA]</scope>
    <source>
        <strain evidence="6">ATCC BAA-863 / DSM 15984 / KCTC 12145 / HTCC2597</strain>
    </source>
</reference>
<dbReference type="eggNOG" id="COG0640">
    <property type="taxonomic scope" value="Bacteria"/>
</dbReference>
<dbReference type="GO" id="GO:0003677">
    <property type="term" value="F:DNA binding"/>
    <property type="evidence" value="ECO:0007669"/>
    <property type="project" value="UniProtKB-KW"/>
</dbReference>
<dbReference type="Proteomes" id="UP000004318">
    <property type="component" value="Unassembled WGS sequence"/>
</dbReference>
<proteinExistence type="predicted"/>
<evidence type="ECO:0000256" key="1">
    <source>
        <dbReference type="ARBA" id="ARBA00023015"/>
    </source>
</evidence>
<dbReference type="Pfam" id="PF01022">
    <property type="entry name" value="HTH_5"/>
    <property type="match status" value="1"/>
</dbReference>
<evidence type="ECO:0000313" key="5">
    <source>
        <dbReference type="EMBL" id="EAQ01693.1"/>
    </source>
</evidence>
<dbReference type="InterPro" id="IPR011991">
    <property type="entry name" value="ArsR-like_HTH"/>
</dbReference>
<dbReference type="SMART" id="SM00418">
    <property type="entry name" value="HTH_ARSR"/>
    <property type="match status" value="1"/>
</dbReference>
<dbReference type="NCBIfam" id="NF033788">
    <property type="entry name" value="HTH_metalloreg"/>
    <property type="match status" value="1"/>
</dbReference>
<sequence>MEQNAERAAAFLKTLAHEGRLMILCHLGGGERSVGELEELLGMRQAAVSQMLARLREEGFVSTRREGKTVYYRLANHQTSEVIGLLYRLFCEGPA</sequence>
<keyword evidence="1" id="KW-0805">Transcription regulation</keyword>
<dbReference type="HOGENOM" id="CLU_097806_6_4_5"/>
<dbReference type="AlphaFoldDB" id="A3U293"/>
<keyword evidence="2" id="KW-0238">DNA-binding</keyword>
<dbReference type="STRING" id="252305.OB2597_14656"/>
<dbReference type="InterPro" id="IPR051011">
    <property type="entry name" value="Metal_resp_trans_reg"/>
</dbReference>
<evidence type="ECO:0000313" key="6">
    <source>
        <dbReference type="Proteomes" id="UP000004318"/>
    </source>
</evidence>